<organism evidence="2 3">
    <name type="scientific">Trichuris trichiura</name>
    <name type="common">Whipworm</name>
    <name type="synonym">Trichocephalus trichiurus</name>
    <dbReference type="NCBI Taxonomy" id="36087"/>
    <lineage>
        <taxon>Eukaryota</taxon>
        <taxon>Metazoa</taxon>
        <taxon>Ecdysozoa</taxon>
        <taxon>Nematoda</taxon>
        <taxon>Enoplea</taxon>
        <taxon>Dorylaimia</taxon>
        <taxon>Trichinellida</taxon>
        <taxon>Trichuridae</taxon>
        <taxon>Trichuris</taxon>
    </lineage>
</organism>
<name>A0A077Z8M5_TRITR</name>
<keyword evidence="3" id="KW-1185">Reference proteome</keyword>
<accession>A0A077Z8M5</accession>
<dbReference type="EMBL" id="HG806053">
    <property type="protein sequence ID" value="CDW56556.1"/>
    <property type="molecule type" value="Genomic_DNA"/>
</dbReference>
<reference evidence="2" key="2">
    <citation type="submission" date="2014-03" db="EMBL/GenBank/DDBJ databases">
        <title>The whipworm genome and dual-species transcriptomics of an intimate host-pathogen interaction.</title>
        <authorList>
            <person name="Foth B.J."/>
            <person name="Tsai I.J."/>
            <person name="Reid A.J."/>
            <person name="Bancroft A.J."/>
            <person name="Nichol S."/>
            <person name="Tracey A."/>
            <person name="Holroyd N."/>
            <person name="Cotton J.A."/>
            <person name="Stanley E.J."/>
            <person name="Zarowiecki M."/>
            <person name="Liu J.Z."/>
            <person name="Huckvale T."/>
            <person name="Cooper P.J."/>
            <person name="Grencis R.K."/>
            <person name="Berriman M."/>
        </authorList>
    </citation>
    <scope>NUCLEOTIDE SEQUENCE [LARGE SCALE GENOMIC DNA]</scope>
</reference>
<evidence type="ECO:0000313" key="3">
    <source>
        <dbReference type="Proteomes" id="UP000030665"/>
    </source>
</evidence>
<evidence type="ECO:0000256" key="1">
    <source>
        <dbReference type="SAM" id="MobiDB-lite"/>
    </source>
</evidence>
<dbReference type="Proteomes" id="UP000030665">
    <property type="component" value="Unassembled WGS sequence"/>
</dbReference>
<reference evidence="2" key="1">
    <citation type="submission" date="2014-01" db="EMBL/GenBank/DDBJ databases">
        <authorList>
            <person name="Aslett M."/>
        </authorList>
    </citation>
    <scope>NUCLEOTIDE SEQUENCE</scope>
</reference>
<evidence type="ECO:0000313" key="2">
    <source>
        <dbReference type="EMBL" id="CDW56556.1"/>
    </source>
</evidence>
<feature type="region of interest" description="Disordered" evidence="1">
    <location>
        <begin position="47"/>
        <end position="84"/>
    </location>
</feature>
<dbReference type="AlphaFoldDB" id="A0A077Z8M5"/>
<sequence>MPSKEHHFIAAMFMVSNGIRLVSFIIQSQHELIVTIAGTCRVRHHRQCSSISPKKTADHDGSLDSGASGNCPSKQRPSTNGRQNMFGKKVFNCVTSILYVSLIGEIQ</sequence>
<protein>
    <submittedName>
        <fullName evidence="2">Uncharacterized protein</fullName>
    </submittedName>
</protein>
<feature type="compositionally biased region" description="Polar residues" evidence="1">
    <location>
        <begin position="65"/>
        <end position="83"/>
    </location>
</feature>
<proteinExistence type="predicted"/>
<gene>
    <name evidence="2" type="ORF">TTRE_0000483601</name>
</gene>